<dbReference type="Proteomes" id="UP001281614">
    <property type="component" value="Unassembled WGS sequence"/>
</dbReference>
<proteinExistence type="predicted"/>
<organism evidence="1 2">
    <name type="scientific">Colletotrichum kahawae</name>
    <name type="common">Coffee berry disease fungus</name>
    <dbReference type="NCBI Taxonomy" id="34407"/>
    <lineage>
        <taxon>Eukaryota</taxon>
        <taxon>Fungi</taxon>
        <taxon>Dikarya</taxon>
        <taxon>Ascomycota</taxon>
        <taxon>Pezizomycotina</taxon>
        <taxon>Sordariomycetes</taxon>
        <taxon>Hypocreomycetidae</taxon>
        <taxon>Glomerellales</taxon>
        <taxon>Glomerellaceae</taxon>
        <taxon>Colletotrichum</taxon>
        <taxon>Colletotrichum gloeosporioides species complex</taxon>
    </lineage>
</organism>
<evidence type="ECO:0000313" key="1">
    <source>
        <dbReference type="EMBL" id="KAK2766621.1"/>
    </source>
</evidence>
<reference evidence="1" key="1">
    <citation type="submission" date="2023-02" db="EMBL/GenBank/DDBJ databases">
        <title>Colletotrichum kahawae CIFC_Que2 genome sequencing and assembly.</title>
        <authorList>
            <person name="Baroncelli R."/>
        </authorList>
    </citation>
    <scope>NUCLEOTIDE SEQUENCE</scope>
    <source>
        <strain evidence="1">CIFC_Que2</strain>
    </source>
</reference>
<keyword evidence="2" id="KW-1185">Reference proteome</keyword>
<evidence type="ECO:0000313" key="2">
    <source>
        <dbReference type="Proteomes" id="UP001281614"/>
    </source>
</evidence>
<name>A0AAD9YGB8_COLKA</name>
<accession>A0AAD9YGB8</accession>
<protein>
    <submittedName>
        <fullName evidence="1">Uncharacterized protein</fullName>
    </submittedName>
</protein>
<gene>
    <name evidence="1" type="ORF">CKAH01_15424</name>
</gene>
<dbReference type="AlphaFoldDB" id="A0AAD9YGB8"/>
<dbReference type="EMBL" id="VYYT01000121">
    <property type="protein sequence ID" value="KAK2766621.1"/>
    <property type="molecule type" value="Genomic_DNA"/>
</dbReference>
<comment type="caution">
    <text evidence="1">The sequence shown here is derived from an EMBL/GenBank/DDBJ whole genome shotgun (WGS) entry which is preliminary data.</text>
</comment>
<sequence length="141" mass="15769">MSPSFEMGTFRTEFGSPSPFTTVSSTGGFYVMVCNGVELDLPGLSRFNPNPRAEDPADEDVQFASMRKLGATFYSSDWDYSREHNPMIKNSKRGHDFVTSLSSSLRVVWLLAMSIAACRPTVGDKVFLAIVIFHWHDVHLN</sequence>